<dbReference type="Proteomes" id="UP000325755">
    <property type="component" value="Chromosome"/>
</dbReference>
<organism evidence="1 2">
    <name type="scientific">Candidatus Methylospira mobilis</name>
    <dbReference type="NCBI Taxonomy" id="1808979"/>
    <lineage>
        <taxon>Bacteria</taxon>
        <taxon>Pseudomonadati</taxon>
        <taxon>Pseudomonadota</taxon>
        <taxon>Gammaproteobacteria</taxon>
        <taxon>Methylococcales</taxon>
        <taxon>Methylococcaceae</taxon>
        <taxon>Candidatus Methylospira</taxon>
    </lineage>
</organism>
<name>A0A5Q0BE51_9GAMM</name>
<reference evidence="1 2" key="1">
    <citation type="submission" date="2019-09" db="EMBL/GenBank/DDBJ databases">
        <title>Ecophysiology of the spiral-shaped methanotroph Methylospira mobilis as revealed by the complete genome sequence.</title>
        <authorList>
            <person name="Oshkin I.Y."/>
            <person name="Dedysh S.N."/>
            <person name="Miroshnikov K."/>
            <person name="Danilova O.V."/>
            <person name="Hakobyan A."/>
            <person name="Liesack W."/>
        </authorList>
    </citation>
    <scope>NUCLEOTIDE SEQUENCE [LARGE SCALE GENOMIC DNA]</scope>
    <source>
        <strain evidence="1 2">Shm1</strain>
    </source>
</reference>
<gene>
    <name evidence="1" type="ORF">F6R98_05500</name>
</gene>
<evidence type="ECO:0000313" key="1">
    <source>
        <dbReference type="EMBL" id="QFY42153.1"/>
    </source>
</evidence>
<dbReference type="EMBL" id="CP044205">
    <property type="protein sequence ID" value="QFY42153.1"/>
    <property type="molecule type" value="Genomic_DNA"/>
</dbReference>
<dbReference type="Pfam" id="PF06073">
    <property type="entry name" value="DUF934"/>
    <property type="match status" value="1"/>
</dbReference>
<dbReference type="InterPro" id="IPR008318">
    <property type="entry name" value="UCP030820"/>
</dbReference>
<dbReference type="AlphaFoldDB" id="A0A5Q0BE51"/>
<proteinExistence type="predicted"/>
<protein>
    <submittedName>
        <fullName evidence="1">DUF934 domain-containing protein</fullName>
    </submittedName>
</protein>
<dbReference type="RefSeq" id="WP_153248135.1">
    <property type="nucleotide sequence ID" value="NZ_CP044205.1"/>
</dbReference>
<dbReference type="OrthoDB" id="9800421at2"/>
<keyword evidence="2" id="KW-1185">Reference proteome</keyword>
<accession>A0A5Q0BE51</accession>
<dbReference type="KEGG" id="mmob:F6R98_05500"/>
<sequence length="159" mass="17455">MQIIKDGRIIEDDWRHLSDDAAVAEKSTLTLARWLAEKENLTVSDIGVRLNGGDDAGALENDLARVALVVLDIPAMTDGRCFSQARQLRDSIHFQGEIRARGSFIRDQVYFLSRVGVNSFEPSGEQPLASFLTALSDFSVSYQTSSDRPGVLFAGRHGA</sequence>
<dbReference type="InParanoid" id="A0A5Q0BE51"/>
<evidence type="ECO:0000313" key="2">
    <source>
        <dbReference type="Proteomes" id="UP000325755"/>
    </source>
</evidence>
<dbReference type="PIRSF" id="PIRSF030820">
    <property type="entry name" value="UCP030820"/>
    <property type="match status" value="1"/>
</dbReference>